<proteinExistence type="predicted"/>
<protein>
    <submittedName>
        <fullName evidence="2">ORF6C domain-containing protein</fullName>
    </submittedName>
</protein>
<dbReference type="Pfam" id="PF10552">
    <property type="entry name" value="ORF6C"/>
    <property type="match status" value="1"/>
</dbReference>
<accession>A0ABT1YMD8</accession>
<evidence type="ECO:0000313" key="2">
    <source>
        <dbReference type="EMBL" id="MCR8633448.1"/>
    </source>
</evidence>
<keyword evidence="3" id="KW-1185">Reference proteome</keyword>
<reference evidence="2 3" key="1">
    <citation type="submission" date="2022-08" db="EMBL/GenBank/DDBJ databases">
        <title>Paenibacillus endoradicis sp. nov., Paenibacillus radicibacter sp. nov and Paenibacillus pararadicis sp. nov., three cold-adapted plant growth-promoting bacteria isolated from root of Larix gmelinii in Great Khingan.</title>
        <authorList>
            <person name="Xue H."/>
        </authorList>
    </citation>
    <scope>NUCLEOTIDE SEQUENCE [LARGE SCALE GENOMIC DNA]</scope>
    <source>
        <strain evidence="2 3">N5-1-1-5</strain>
    </source>
</reference>
<gene>
    <name evidence="2" type="ORF">NV381_19890</name>
</gene>
<dbReference type="EMBL" id="JANQBD010000015">
    <property type="protein sequence ID" value="MCR8633448.1"/>
    <property type="molecule type" value="Genomic_DNA"/>
</dbReference>
<dbReference type="RefSeq" id="WP_258215025.1">
    <property type="nucleotide sequence ID" value="NZ_JANQBD010000015.1"/>
</dbReference>
<evidence type="ECO:0000313" key="3">
    <source>
        <dbReference type="Proteomes" id="UP001300012"/>
    </source>
</evidence>
<feature type="domain" description="ORF6C" evidence="1">
    <location>
        <begin position="42"/>
        <end position="140"/>
    </location>
</feature>
<organism evidence="2 3">
    <name type="scientific">Paenibacillus radicis</name>
    <name type="common">ex Xue et al. 2023</name>
    <dbReference type="NCBI Taxonomy" id="2972489"/>
    <lineage>
        <taxon>Bacteria</taxon>
        <taxon>Bacillati</taxon>
        <taxon>Bacillota</taxon>
        <taxon>Bacilli</taxon>
        <taxon>Bacillales</taxon>
        <taxon>Paenibacillaceae</taxon>
        <taxon>Paenibacillus</taxon>
    </lineage>
</organism>
<dbReference type="InterPro" id="IPR018878">
    <property type="entry name" value="ORF6C_dom"/>
</dbReference>
<name>A0ABT1YMD8_9BACL</name>
<dbReference type="Proteomes" id="UP001300012">
    <property type="component" value="Unassembled WGS sequence"/>
</dbReference>
<evidence type="ECO:0000259" key="1">
    <source>
        <dbReference type="Pfam" id="PF10552"/>
    </source>
</evidence>
<comment type="caution">
    <text evidence="2">The sequence shown here is derived from an EMBL/GenBank/DDBJ whole genome shotgun (WGS) entry which is preliminary data.</text>
</comment>
<sequence length="143" mass="16966">MSLMNEPATPDYLPMIEKQLQMSEQQGAVLRSLFEGIRQMRDDVNEKVEEVQIMVQEVRDSVVLNDHEAFMVRAAVHAKSVELTKDRFKDSDEKFNAVVGRHRRMIWSKLKDRFEVAKYSHVRRIDYQESIEFVQSFRPEDYI</sequence>